<evidence type="ECO:0000256" key="1">
    <source>
        <dbReference type="SAM" id="Phobius"/>
    </source>
</evidence>
<evidence type="ECO:0000313" key="2">
    <source>
        <dbReference type="EMBL" id="TDP85885.1"/>
    </source>
</evidence>
<name>A0A4R6RIF8_9BURK</name>
<dbReference type="EMBL" id="SNXW01000002">
    <property type="protein sequence ID" value="TDP85885.1"/>
    <property type="molecule type" value="Genomic_DNA"/>
</dbReference>
<keyword evidence="1" id="KW-0812">Transmembrane</keyword>
<protein>
    <submittedName>
        <fullName evidence="2">Putative membrane-anchored protein</fullName>
    </submittedName>
</protein>
<feature type="transmembrane region" description="Helical" evidence="1">
    <location>
        <begin position="295"/>
        <end position="321"/>
    </location>
</feature>
<dbReference type="AlphaFoldDB" id="A0A4R6RIF8"/>
<keyword evidence="1" id="KW-1133">Transmembrane helix</keyword>
<dbReference type="Proteomes" id="UP000294593">
    <property type="component" value="Unassembled WGS sequence"/>
</dbReference>
<comment type="caution">
    <text evidence="2">The sequence shown here is derived from an EMBL/GenBank/DDBJ whole genome shotgun (WGS) entry which is preliminary data.</text>
</comment>
<sequence length="338" mass="36209">MTHRTQRRSRHPRAGLAAIALATAVVIAFLGTAGLGALAPQHAWAQAAPATPATTATSATSQREAEAEAALRAVKASQIAGPTDIALRDQATLKLPAGYLWVPEPAASQLMRAMGNHPDERLLGLVFPQSDEQGWMAVARYEPSGHIPEDDAEHWDIDGLYKGLQEGTEATNEERRQKGFAELAIGDWVEKPTYDAATHRLVWSLSVRHKGAATDAPTSINYNTYALGREGYVTLNLITDLKDIAQDKRHAQALLSALSFGEGKRYADFNASTDKVAEYGLAALVGGLAAKKIGLFALAAGFLAKFAKVIAVAAFGGWAVFKRFFKRDKPQGPQGPQA</sequence>
<keyword evidence="1" id="KW-0472">Membrane</keyword>
<dbReference type="Pfam" id="PF09935">
    <property type="entry name" value="DUF2167"/>
    <property type="match status" value="1"/>
</dbReference>
<reference evidence="2 3" key="1">
    <citation type="submission" date="2019-03" db="EMBL/GenBank/DDBJ databases">
        <title>Genomic Encyclopedia of Type Strains, Phase IV (KMG-IV): sequencing the most valuable type-strain genomes for metagenomic binning, comparative biology and taxonomic classification.</title>
        <authorList>
            <person name="Goeker M."/>
        </authorList>
    </citation>
    <scope>NUCLEOTIDE SEQUENCE [LARGE SCALE GENOMIC DNA]</scope>
    <source>
        <strain evidence="2 3">DSM 11901</strain>
    </source>
</reference>
<dbReference type="InterPro" id="IPR018682">
    <property type="entry name" value="DUF2167_membr"/>
</dbReference>
<keyword evidence="3" id="KW-1185">Reference proteome</keyword>
<dbReference type="RefSeq" id="WP_133606889.1">
    <property type="nucleotide sequence ID" value="NZ_SNXW01000002.1"/>
</dbReference>
<gene>
    <name evidence="2" type="ORF">EV672_102235</name>
</gene>
<dbReference type="OrthoDB" id="196355at2"/>
<organism evidence="2 3">
    <name type="scientific">Aquabacterium commune</name>
    <dbReference type="NCBI Taxonomy" id="70586"/>
    <lineage>
        <taxon>Bacteria</taxon>
        <taxon>Pseudomonadati</taxon>
        <taxon>Pseudomonadota</taxon>
        <taxon>Betaproteobacteria</taxon>
        <taxon>Burkholderiales</taxon>
        <taxon>Aquabacterium</taxon>
    </lineage>
</organism>
<evidence type="ECO:0000313" key="3">
    <source>
        <dbReference type="Proteomes" id="UP000294593"/>
    </source>
</evidence>
<proteinExistence type="predicted"/>
<accession>A0A4R6RIF8</accession>